<feature type="compositionally biased region" description="Polar residues" evidence="1">
    <location>
        <begin position="55"/>
        <end position="93"/>
    </location>
</feature>
<comment type="caution">
    <text evidence="2">The sequence shown here is derived from an EMBL/GenBank/DDBJ whole genome shotgun (WGS) entry which is preliminary data.</text>
</comment>
<proteinExistence type="predicted"/>
<gene>
    <name evidence="2" type="ORF">NBRC116585_23450</name>
</gene>
<organism evidence="2 3">
    <name type="scientific">Thalassolituus maritimus</name>
    <dbReference type="NCBI Taxonomy" id="484498"/>
    <lineage>
        <taxon>Bacteria</taxon>
        <taxon>Pseudomonadati</taxon>
        <taxon>Pseudomonadota</taxon>
        <taxon>Gammaproteobacteria</taxon>
        <taxon>Oceanospirillales</taxon>
        <taxon>Oceanospirillaceae</taxon>
        <taxon>Thalassolituus</taxon>
    </lineage>
</organism>
<name>A0ABQ0A1N0_9GAMM</name>
<dbReference type="Proteomes" id="UP001481413">
    <property type="component" value="Unassembled WGS sequence"/>
</dbReference>
<keyword evidence="3" id="KW-1185">Reference proteome</keyword>
<feature type="compositionally biased region" description="Basic residues" evidence="1">
    <location>
        <begin position="1"/>
        <end position="25"/>
    </location>
</feature>
<evidence type="ECO:0000313" key="3">
    <source>
        <dbReference type="Proteomes" id="UP001481413"/>
    </source>
</evidence>
<reference evidence="2 3" key="1">
    <citation type="submission" date="2024-04" db="EMBL/GenBank/DDBJ databases">
        <title>Draft genome sequence of Thalassolituus maritimus NBRC 116585.</title>
        <authorList>
            <person name="Miyakawa T."/>
            <person name="Kusuya Y."/>
            <person name="Miura T."/>
        </authorList>
    </citation>
    <scope>NUCLEOTIDE SEQUENCE [LARGE SCALE GENOMIC DNA]</scope>
    <source>
        <strain evidence="2 3">5NW40-0001</strain>
    </source>
</reference>
<feature type="region of interest" description="Disordered" evidence="1">
    <location>
        <begin position="1"/>
        <end position="139"/>
    </location>
</feature>
<evidence type="ECO:0008006" key="4">
    <source>
        <dbReference type="Google" id="ProtNLM"/>
    </source>
</evidence>
<accession>A0ABQ0A1N0</accession>
<evidence type="ECO:0000313" key="2">
    <source>
        <dbReference type="EMBL" id="GAA6146227.1"/>
    </source>
</evidence>
<sequence>MTRKKKTRSLSRIHNVKTGSIKKLKRESGNDRQSGKRVARKNKSVFEKFLESNPDAKQQLNTEQKQARENNSATAKTVKSANSSQTGSSQKTGYNEGRAADNKDAKTKQSRQQEQDKRVEQDDDLLGMLDSIKRDEDLY</sequence>
<protein>
    <recommendedName>
        <fullName evidence="4">Der GTPase-activating protein YihI</fullName>
    </recommendedName>
</protein>
<evidence type="ECO:0000256" key="1">
    <source>
        <dbReference type="SAM" id="MobiDB-lite"/>
    </source>
</evidence>
<dbReference type="EMBL" id="BAABWH010000006">
    <property type="protein sequence ID" value="GAA6146227.1"/>
    <property type="molecule type" value="Genomic_DNA"/>
</dbReference>
<feature type="compositionally biased region" description="Basic and acidic residues" evidence="1">
    <location>
        <begin position="98"/>
        <end position="120"/>
    </location>
</feature>